<dbReference type="Proteomes" id="UP000831460">
    <property type="component" value="Chromosome"/>
</dbReference>
<protein>
    <submittedName>
        <fullName evidence="4">Lipopolysaccharide biosynthesis protein</fullName>
    </submittedName>
</protein>
<proteinExistence type="predicted"/>
<evidence type="ECO:0000313" key="4">
    <source>
        <dbReference type="EMBL" id="UOE40554.1"/>
    </source>
</evidence>
<dbReference type="InterPro" id="IPR006598">
    <property type="entry name" value="CAP10"/>
</dbReference>
<dbReference type="Pfam" id="PF05686">
    <property type="entry name" value="Glyco_transf_90"/>
    <property type="match status" value="1"/>
</dbReference>
<evidence type="ECO:0000313" key="5">
    <source>
        <dbReference type="Proteomes" id="UP000831460"/>
    </source>
</evidence>
<feature type="coiled-coil region" evidence="2">
    <location>
        <begin position="24"/>
        <end position="51"/>
    </location>
</feature>
<evidence type="ECO:0000256" key="2">
    <source>
        <dbReference type="SAM" id="Coils"/>
    </source>
</evidence>
<feature type="domain" description="Glycosyl transferase CAP10" evidence="3">
    <location>
        <begin position="194"/>
        <end position="287"/>
    </location>
</feature>
<keyword evidence="5" id="KW-1185">Reference proteome</keyword>
<evidence type="ECO:0000259" key="3">
    <source>
        <dbReference type="Pfam" id="PF05686"/>
    </source>
</evidence>
<evidence type="ECO:0000256" key="1">
    <source>
        <dbReference type="ARBA" id="ARBA00022679"/>
    </source>
</evidence>
<dbReference type="EMBL" id="CP094532">
    <property type="protein sequence ID" value="UOE40554.1"/>
    <property type="molecule type" value="Genomic_DNA"/>
</dbReference>
<sequence length="310" mass="36632">MAVKKQSKQLMYLKGFARTLLPGRSDFRKRIEELKAKLTDEQLQKVKERVNYYCQSTFQPNPESALIKDLKNPKNPKAYYFDTYEYAQYFDENLPLNFVFGDVTEVPEFPSIVKSRPISENNQNSVLLNLDKTRHFVWVKDSKKFLDKKDILIGRCAVFQDNRHRFFERYFEHPMTDLGQVDTLGGRTEWNKPKISLEKHLDYKFILSLQGNDVATNLKWIMSSNSIAVMPKPTMETWFMEGKLVGGKHFIEIREDYSDLESQMNFYINNPEICLHIIKNANNFCEQFYNQNIEDLCSLWVLEKHLNLPH</sequence>
<name>A0ABY4BNT0_9FLAO</name>
<reference evidence="4 5" key="1">
    <citation type="submission" date="2022-03" db="EMBL/GenBank/DDBJ databases">
        <title>Chryseobacterium sp. isolated from particulate matters in swine house.</title>
        <authorList>
            <person name="Won M."/>
            <person name="Kim S.-J."/>
            <person name="Kwon S.-W."/>
        </authorList>
    </citation>
    <scope>NUCLEOTIDE SEQUENCE [LARGE SCALE GENOMIC DNA]</scope>
    <source>
        <strain evidence="4 5">SC2-2</strain>
    </source>
</reference>
<gene>
    <name evidence="4" type="ORF">MTP09_11645</name>
</gene>
<keyword evidence="1" id="KW-0808">Transferase</keyword>
<dbReference type="PANTHER" id="PTHR12203:SF35">
    <property type="entry name" value="PROTEIN O-GLUCOSYLTRANSFERASE 1"/>
    <property type="match status" value="1"/>
</dbReference>
<dbReference type="RefSeq" id="WP_243548528.1">
    <property type="nucleotide sequence ID" value="NZ_CP094532.1"/>
</dbReference>
<keyword evidence="2" id="KW-0175">Coiled coil</keyword>
<dbReference type="PANTHER" id="PTHR12203">
    <property type="entry name" value="KDEL LYS-ASP-GLU-LEU CONTAINING - RELATED"/>
    <property type="match status" value="1"/>
</dbReference>
<organism evidence="4 5">
    <name type="scientific">Chryseobacterium suipulveris</name>
    <dbReference type="NCBI Taxonomy" id="2929800"/>
    <lineage>
        <taxon>Bacteria</taxon>
        <taxon>Pseudomonadati</taxon>
        <taxon>Bacteroidota</taxon>
        <taxon>Flavobacteriia</taxon>
        <taxon>Flavobacteriales</taxon>
        <taxon>Weeksellaceae</taxon>
        <taxon>Chryseobacterium group</taxon>
        <taxon>Chryseobacterium</taxon>
    </lineage>
</organism>
<dbReference type="InterPro" id="IPR051091">
    <property type="entry name" value="O-Glucosyltr/Glycosyltrsf_90"/>
</dbReference>
<accession>A0ABY4BNT0</accession>